<evidence type="ECO:0008006" key="3">
    <source>
        <dbReference type="Google" id="ProtNLM"/>
    </source>
</evidence>
<protein>
    <recommendedName>
        <fullName evidence="3">DUF1491 family protein</fullName>
    </recommendedName>
</protein>
<dbReference type="Proteomes" id="UP001500518">
    <property type="component" value="Unassembled WGS sequence"/>
</dbReference>
<proteinExistence type="predicted"/>
<gene>
    <name evidence="1" type="ORF">GCM10023208_00950</name>
</gene>
<evidence type="ECO:0000313" key="1">
    <source>
        <dbReference type="EMBL" id="GAA5045948.1"/>
    </source>
</evidence>
<dbReference type="Pfam" id="PF07372">
    <property type="entry name" value="DUF1491"/>
    <property type="match status" value="1"/>
</dbReference>
<dbReference type="Gene3D" id="3.40.1530.20">
    <property type="entry name" value="Protein of unknown function (DUF1491)"/>
    <property type="match status" value="1"/>
</dbReference>
<keyword evidence="2" id="KW-1185">Reference proteome</keyword>
<reference evidence="2" key="1">
    <citation type="journal article" date="2019" name="Int. J. Syst. Evol. Microbiol.">
        <title>The Global Catalogue of Microorganisms (GCM) 10K type strain sequencing project: providing services to taxonomists for standard genome sequencing and annotation.</title>
        <authorList>
            <consortium name="The Broad Institute Genomics Platform"/>
            <consortium name="The Broad Institute Genome Sequencing Center for Infectious Disease"/>
            <person name="Wu L."/>
            <person name="Ma J."/>
        </authorList>
    </citation>
    <scope>NUCLEOTIDE SEQUENCE [LARGE SCALE GENOMIC DNA]</scope>
    <source>
        <strain evidence="2">JCM 18014</strain>
    </source>
</reference>
<sequence>MIDDRLPAHLEVSGLIRAVEAEGGFGMVISKGERTAGTLMVICCNRATPARAYERMPQLDGTRKWVLSKEQDPENPHEFMAWYRRRGEQDDDLWIVELDIENAERFIDVAPHNS</sequence>
<name>A0ABP9JXU2_9SPHN</name>
<dbReference type="RefSeq" id="WP_346031180.1">
    <property type="nucleotide sequence ID" value="NZ_BAABHV010000001.1"/>
</dbReference>
<organism evidence="1 2">
    <name type="scientific">Erythrobacter westpacificensis</name>
    <dbReference type="NCBI Taxonomy" id="1055231"/>
    <lineage>
        <taxon>Bacteria</taxon>
        <taxon>Pseudomonadati</taxon>
        <taxon>Pseudomonadota</taxon>
        <taxon>Alphaproteobacteria</taxon>
        <taxon>Sphingomonadales</taxon>
        <taxon>Erythrobacteraceae</taxon>
        <taxon>Erythrobacter/Porphyrobacter group</taxon>
        <taxon>Erythrobacter</taxon>
    </lineage>
</organism>
<dbReference type="EMBL" id="BAABHV010000001">
    <property type="protein sequence ID" value="GAA5045948.1"/>
    <property type="molecule type" value="Genomic_DNA"/>
</dbReference>
<comment type="caution">
    <text evidence="1">The sequence shown here is derived from an EMBL/GenBank/DDBJ whole genome shotgun (WGS) entry which is preliminary data.</text>
</comment>
<accession>A0ABP9JXU2</accession>
<dbReference type="InterPro" id="IPR009964">
    <property type="entry name" value="DUF1491"/>
</dbReference>
<evidence type="ECO:0000313" key="2">
    <source>
        <dbReference type="Proteomes" id="UP001500518"/>
    </source>
</evidence>